<dbReference type="InterPro" id="IPR059000">
    <property type="entry name" value="ATPase_P-type_domA"/>
</dbReference>
<keyword evidence="12 14" id="KW-0472">Membrane</keyword>
<evidence type="ECO:0000256" key="11">
    <source>
        <dbReference type="ARBA" id="ARBA00023008"/>
    </source>
</evidence>
<feature type="domain" description="P-type ATPase A" evidence="15">
    <location>
        <begin position="194"/>
        <end position="293"/>
    </location>
</feature>
<keyword evidence="16" id="KW-0378">Hydrolase</keyword>
<evidence type="ECO:0000256" key="5">
    <source>
        <dbReference type="ARBA" id="ARBA00022723"/>
    </source>
</evidence>
<keyword evidence="11" id="KW-0186">Copper</keyword>
<keyword evidence="10 14" id="KW-1133">Transmembrane helix</keyword>
<comment type="similarity">
    <text evidence="2 14">Belongs to the cation transport ATPase (P-type) (TC 3.A.3) family. Type IB subfamily.</text>
</comment>
<evidence type="ECO:0000256" key="7">
    <source>
        <dbReference type="ARBA" id="ARBA00022796"/>
    </source>
</evidence>
<evidence type="ECO:0000256" key="4">
    <source>
        <dbReference type="ARBA" id="ARBA00022692"/>
    </source>
</evidence>
<dbReference type="PRINTS" id="PR00119">
    <property type="entry name" value="CATATPASE"/>
</dbReference>
<dbReference type="GO" id="GO:0016787">
    <property type="term" value="F:hydrolase activity"/>
    <property type="evidence" value="ECO:0007669"/>
    <property type="project" value="UniProtKB-KW"/>
</dbReference>
<feature type="transmembrane region" description="Helical" evidence="14">
    <location>
        <begin position="344"/>
        <end position="364"/>
    </location>
</feature>
<protein>
    <recommendedName>
        <fullName evidence="3">P-type Cu(+) transporter</fullName>
        <ecNumber evidence="3">7.2.2.8</ecNumber>
    </recommendedName>
</protein>
<dbReference type="EC" id="7.2.2.8" evidence="3"/>
<keyword evidence="5 14" id="KW-0479">Metal-binding</keyword>
<feature type="transmembrane region" description="Helical" evidence="14">
    <location>
        <begin position="673"/>
        <end position="692"/>
    </location>
</feature>
<dbReference type="InterPro" id="IPR036412">
    <property type="entry name" value="HAD-like_sf"/>
</dbReference>
<keyword evidence="8 14" id="KW-0067">ATP-binding</keyword>
<evidence type="ECO:0000259" key="15">
    <source>
        <dbReference type="Pfam" id="PF00122"/>
    </source>
</evidence>
<evidence type="ECO:0000256" key="2">
    <source>
        <dbReference type="ARBA" id="ARBA00006024"/>
    </source>
</evidence>
<dbReference type="Pfam" id="PF00702">
    <property type="entry name" value="Hydrolase"/>
    <property type="match status" value="1"/>
</dbReference>
<dbReference type="InterPro" id="IPR023214">
    <property type="entry name" value="HAD_sf"/>
</dbReference>
<dbReference type="InterPro" id="IPR023298">
    <property type="entry name" value="ATPase_P-typ_TM_dom_sf"/>
</dbReference>
<proteinExistence type="inferred from homology"/>
<dbReference type="SUPFAM" id="SSF81665">
    <property type="entry name" value="Calcium ATPase, transmembrane domain M"/>
    <property type="match status" value="1"/>
</dbReference>
<dbReference type="NCBIfam" id="TIGR01494">
    <property type="entry name" value="ATPase_P-type"/>
    <property type="match status" value="1"/>
</dbReference>
<sequence>MDMSDMKMTDGKKETMDMSDMKMTDGKKETMDMSDMKMTDGKKETMDMSDMKMAHESMMMSADFEKKFWVSLVLTIPVLFMSDLMGALKTAILVFPGSQWLSAGLASIIFFYGGGIFIKHARMELQMRKPAMMSLIAMAIIVAYLYSLFTLFTNMKMDFWLELTTLIDIMLLGHWLEQKATSKASDSLEKMAALLPSEAIVLHGDMQMKMALSDIKIGQTVLVGAGEKVPVDGKIVDGSSDINEAMVTGESRPVAKKLGDQVIGGSLNGNGSLKVLVTGTGQSGFVAQVMDMIAKAQQQKSKSESLADEVSSWLFYIALVVGIITFISWYMFTKNFDTALERLVTVLVIACPHALGLAIPLVIARSTSIGATNGLLVRNRQAIENATKIDTIAMDKTGTLTEGKFIVSEYTNDQVLSIIASLETNSTHPLAKSIVSFANQKKLSLLAAQNVNAIAGVGLEGDVNGKHYQLVSTKYLMDQHIVFDEKQNHRLADQGNSLSYLVADTHVLGFVAQGDLIRPQSKALIAGLKKLAINPVMLTGDNTGSAKIVADQLGITDIHAELLPADKDKIVAQYIKEGHKIAMVGDGINDAPSLTRADIGIAIGAGTDVAVDSADVVLVKSDPADILRFLKLAKKTMAKMIENLWWGAGYNLIAIPLAAGVLAPIGIILSPAVGAAIMALSTLVVALNAMTLKA</sequence>
<evidence type="ECO:0000256" key="3">
    <source>
        <dbReference type="ARBA" id="ARBA00012517"/>
    </source>
</evidence>
<keyword evidence="9" id="KW-1278">Translocase</keyword>
<dbReference type="Proteomes" id="UP000286907">
    <property type="component" value="Chromosome"/>
</dbReference>
<feature type="transmembrane region" description="Helical" evidence="14">
    <location>
        <begin position="159"/>
        <end position="176"/>
    </location>
</feature>
<dbReference type="InterPro" id="IPR023299">
    <property type="entry name" value="ATPase_P-typ_cyto_dom_N"/>
</dbReference>
<dbReference type="Gene3D" id="2.70.150.10">
    <property type="entry name" value="Calcium-transporting ATPase, cytoplasmic transduction domain A"/>
    <property type="match status" value="1"/>
</dbReference>
<evidence type="ECO:0000256" key="13">
    <source>
        <dbReference type="ARBA" id="ARBA00049289"/>
    </source>
</evidence>
<keyword evidence="14" id="KW-1003">Cell membrane</keyword>
<keyword evidence="7" id="KW-0813">Transport</keyword>
<comment type="subcellular location">
    <subcellularLocation>
        <location evidence="14">Cell membrane</location>
    </subcellularLocation>
    <subcellularLocation>
        <location evidence="1">Endomembrane system</location>
        <topology evidence="1">Multi-pass membrane protein</topology>
    </subcellularLocation>
</comment>
<keyword evidence="7" id="KW-0187">Copper transport</keyword>
<dbReference type="Gene3D" id="3.40.1110.10">
    <property type="entry name" value="Calcium-transporting ATPase, cytoplasmic domain N"/>
    <property type="match status" value="1"/>
</dbReference>
<evidence type="ECO:0000256" key="9">
    <source>
        <dbReference type="ARBA" id="ARBA00022967"/>
    </source>
</evidence>
<keyword evidence="4 14" id="KW-0812">Transmembrane</keyword>
<dbReference type="PANTHER" id="PTHR43520:SF8">
    <property type="entry name" value="P-TYPE CU(+) TRANSPORTER"/>
    <property type="match status" value="1"/>
</dbReference>
<keyword evidence="17" id="KW-1185">Reference proteome</keyword>
<dbReference type="RefSeq" id="WP_128687065.1">
    <property type="nucleotide sequence ID" value="NZ_CP029684.2"/>
</dbReference>
<dbReference type="SUPFAM" id="SSF56784">
    <property type="entry name" value="HAD-like"/>
    <property type="match status" value="1"/>
</dbReference>
<gene>
    <name evidence="16" type="ORF">DLJ48_02595</name>
</gene>
<keyword evidence="7" id="KW-0406">Ion transport</keyword>
<reference evidence="16 17" key="1">
    <citation type="journal article" date="2019" name="Syst. Appl. Microbiol.">
        <title>Oenococcus sicerae sp. nov., isolated from French cider.</title>
        <authorList>
            <person name="Cousin F.J."/>
            <person name="Le Guellec R."/>
            <person name="Chagnot C."/>
            <person name="Goux D."/>
            <person name="Dalmasso M."/>
            <person name="Laplace J.M."/>
            <person name="Cretenet M."/>
        </authorList>
    </citation>
    <scope>NUCLEOTIDE SEQUENCE [LARGE SCALE GENOMIC DNA]</scope>
    <source>
        <strain evidence="16 17">UCMA 15228</strain>
    </source>
</reference>
<dbReference type="InterPro" id="IPR001757">
    <property type="entry name" value="P_typ_ATPase"/>
</dbReference>
<dbReference type="InterPro" id="IPR018303">
    <property type="entry name" value="ATPase_P-typ_P_site"/>
</dbReference>
<dbReference type="InterPro" id="IPR044492">
    <property type="entry name" value="P_typ_ATPase_HD_dom"/>
</dbReference>
<dbReference type="Gene3D" id="3.40.50.1000">
    <property type="entry name" value="HAD superfamily/HAD-like"/>
    <property type="match status" value="1"/>
</dbReference>
<evidence type="ECO:0000313" key="16">
    <source>
        <dbReference type="EMBL" id="QAS70607.1"/>
    </source>
</evidence>
<evidence type="ECO:0000313" key="17">
    <source>
        <dbReference type="Proteomes" id="UP000286907"/>
    </source>
</evidence>
<dbReference type="NCBIfam" id="TIGR01511">
    <property type="entry name" value="ATPase-IB1_Cu"/>
    <property type="match status" value="1"/>
</dbReference>
<feature type="transmembrane region" description="Helical" evidence="14">
    <location>
        <begin position="313"/>
        <end position="332"/>
    </location>
</feature>
<evidence type="ECO:0000256" key="12">
    <source>
        <dbReference type="ARBA" id="ARBA00023136"/>
    </source>
</evidence>
<dbReference type="NCBIfam" id="TIGR01525">
    <property type="entry name" value="ATPase-IB_hvy"/>
    <property type="match status" value="1"/>
</dbReference>
<dbReference type="PANTHER" id="PTHR43520">
    <property type="entry name" value="ATP7, ISOFORM B"/>
    <property type="match status" value="1"/>
</dbReference>
<evidence type="ECO:0000256" key="8">
    <source>
        <dbReference type="ARBA" id="ARBA00022840"/>
    </source>
</evidence>
<accession>A0ABX5QP99</accession>
<dbReference type="PROSITE" id="PS00154">
    <property type="entry name" value="ATPASE_E1_E2"/>
    <property type="match status" value="1"/>
</dbReference>
<evidence type="ECO:0000256" key="10">
    <source>
        <dbReference type="ARBA" id="ARBA00022989"/>
    </source>
</evidence>
<feature type="transmembrane region" description="Helical" evidence="14">
    <location>
        <begin position="130"/>
        <end position="153"/>
    </location>
</feature>
<keyword evidence="6 14" id="KW-0547">Nucleotide-binding</keyword>
<comment type="catalytic activity">
    <reaction evidence="13">
        <text>Cu(+)(in) + ATP + H2O = Cu(+)(out) + ADP + phosphate + H(+)</text>
        <dbReference type="Rhea" id="RHEA:25792"/>
        <dbReference type="ChEBI" id="CHEBI:15377"/>
        <dbReference type="ChEBI" id="CHEBI:15378"/>
        <dbReference type="ChEBI" id="CHEBI:30616"/>
        <dbReference type="ChEBI" id="CHEBI:43474"/>
        <dbReference type="ChEBI" id="CHEBI:49552"/>
        <dbReference type="ChEBI" id="CHEBI:456216"/>
        <dbReference type="EC" id="7.2.2.8"/>
    </reaction>
</comment>
<name>A0ABX5QP99_9LACO</name>
<feature type="transmembrane region" description="Helical" evidence="14">
    <location>
        <begin position="100"/>
        <end position="118"/>
    </location>
</feature>
<evidence type="ECO:0000256" key="14">
    <source>
        <dbReference type="RuleBase" id="RU362081"/>
    </source>
</evidence>
<dbReference type="InterPro" id="IPR027256">
    <property type="entry name" value="P-typ_ATPase_IB"/>
</dbReference>
<dbReference type="SFLD" id="SFLDG00002">
    <property type="entry name" value="C1.7:_P-type_atpase_like"/>
    <property type="match status" value="1"/>
</dbReference>
<organism evidence="16 17">
    <name type="scientific">Oenococcus sicerae</name>
    <dbReference type="NCBI Taxonomy" id="2203724"/>
    <lineage>
        <taxon>Bacteria</taxon>
        <taxon>Bacillati</taxon>
        <taxon>Bacillota</taxon>
        <taxon>Bacilli</taxon>
        <taxon>Lactobacillales</taxon>
        <taxon>Lactobacillaceae</taxon>
        <taxon>Oenococcus</taxon>
    </lineage>
</organism>
<evidence type="ECO:0000256" key="1">
    <source>
        <dbReference type="ARBA" id="ARBA00004127"/>
    </source>
</evidence>
<dbReference type="EMBL" id="CP029684">
    <property type="protein sequence ID" value="QAS70607.1"/>
    <property type="molecule type" value="Genomic_DNA"/>
</dbReference>
<dbReference type="Pfam" id="PF00122">
    <property type="entry name" value="E1-E2_ATPase"/>
    <property type="match status" value="1"/>
</dbReference>
<dbReference type="SFLD" id="SFLDS00003">
    <property type="entry name" value="Haloacid_Dehalogenase"/>
    <property type="match status" value="1"/>
</dbReference>
<evidence type="ECO:0000256" key="6">
    <source>
        <dbReference type="ARBA" id="ARBA00022741"/>
    </source>
</evidence>
<dbReference type="SFLD" id="SFLDF00027">
    <property type="entry name" value="p-type_atpase"/>
    <property type="match status" value="1"/>
</dbReference>
<dbReference type="PRINTS" id="PR00120">
    <property type="entry name" value="HATPASE"/>
</dbReference>
<feature type="transmembrane region" description="Helical" evidence="14">
    <location>
        <begin position="644"/>
        <end position="667"/>
    </location>
</feature>
<dbReference type="SUPFAM" id="SSF81653">
    <property type="entry name" value="Calcium ATPase, transduction domain A"/>
    <property type="match status" value="1"/>
</dbReference>
<dbReference type="InterPro" id="IPR008250">
    <property type="entry name" value="ATPase_P-typ_transduc_dom_A_sf"/>
</dbReference>